<evidence type="ECO:0000313" key="1">
    <source>
        <dbReference type="EMBL" id="MCI40977.1"/>
    </source>
</evidence>
<proteinExistence type="predicted"/>
<name>A0A392RXU0_9FABA</name>
<keyword evidence="2" id="KW-1185">Reference proteome</keyword>
<feature type="non-terminal residue" evidence="1">
    <location>
        <position position="50"/>
    </location>
</feature>
<comment type="caution">
    <text evidence="1">The sequence shown here is derived from an EMBL/GenBank/DDBJ whole genome shotgun (WGS) entry which is preliminary data.</text>
</comment>
<sequence length="50" mass="5384">MHGNEKMAVEDVWGIGIAIGVKFNGDNANRFNALVRAEKGKQVQGNVSRG</sequence>
<protein>
    <submittedName>
        <fullName evidence="1">Uncharacterized protein</fullName>
    </submittedName>
</protein>
<dbReference type="Proteomes" id="UP000265520">
    <property type="component" value="Unassembled WGS sequence"/>
</dbReference>
<dbReference type="AlphaFoldDB" id="A0A392RXU0"/>
<reference evidence="1 2" key="1">
    <citation type="journal article" date="2018" name="Front. Plant Sci.">
        <title>Red Clover (Trifolium pratense) and Zigzag Clover (T. medium) - A Picture of Genomic Similarities and Differences.</title>
        <authorList>
            <person name="Dluhosova J."/>
            <person name="Istvanek J."/>
            <person name="Nedelnik J."/>
            <person name="Repkova J."/>
        </authorList>
    </citation>
    <scope>NUCLEOTIDE SEQUENCE [LARGE SCALE GENOMIC DNA]</scope>
    <source>
        <strain evidence="2">cv. 10/8</strain>
        <tissue evidence="1">Leaf</tissue>
    </source>
</reference>
<dbReference type="EMBL" id="LXQA010286152">
    <property type="protein sequence ID" value="MCI40977.1"/>
    <property type="molecule type" value="Genomic_DNA"/>
</dbReference>
<accession>A0A392RXU0</accession>
<evidence type="ECO:0000313" key="2">
    <source>
        <dbReference type="Proteomes" id="UP000265520"/>
    </source>
</evidence>
<organism evidence="1 2">
    <name type="scientific">Trifolium medium</name>
    <dbReference type="NCBI Taxonomy" id="97028"/>
    <lineage>
        <taxon>Eukaryota</taxon>
        <taxon>Viridiplantae</taxon>
        <taxon>Streptophyta</taxon>
        <taxon>Embryophyta</taxon>
        <taxon>Tracheophyta</taxon>
        <taxon>Spermatophyta</taxon>
        <taxon>Magnoliopsida</taxon>
        <taxon>eudicotyledons</taxon>
        <taxon>Gunneridae</taxon>
        <taxon>Pentapetalae</taxon>
        <taxon>rosids</taxon>
        <taxon>fabids</taxon>
        <taxon>Fabales</taxon>
        <taxon>Fabaceae</taxon>
        <taxon>Papilionoideae</taxon>
        <taxon>50 kb inversion clade</taxon>
        <taxon>NPAAA clade</taxon>
        <taxon>Hologalegina</taxon>
        <taxon>IRL clade</taxon>
        <taxon>Trifolieae</taxon>
        <taxon>Trifolium</taxon>
    </lineage>
</organism>